<dbReference type="Pfam" id="PF11298">
    <property type="entry name" value="DUF3099"/>
    <property type="match status" value="1"/>
</dbReference>
<gene>
    <name evidence="3" type="ORF">BN973_02402</name>
</gene>
<dbReference type="OrthoDB" id="5188998at2"/>
<dbReference type="Proteomes" id="UP000028880">
    <property type="component" value="Unassembled WGS sequence"/>
</dbReference>
<dbReference type="RefSeq" id="WP_139830267.1">
    <property type="nucleotide sequence ID" value="NZ_HG964446.1"/>
</dbReference>
<feature type="compositionally biased region" description="Basic and acidic residues" evidence="1">
    <location>
        <begin position="90"/>
        <end position="106"/>
    </location>
</feature>
<name>A0A024JXS0_9MYCO</name>
<evidence type="ECO:0000313" key="3">
    <source>
        <dbReference type="EMBL" id="CDO88043.1"/>
    </source>
</evidence>
<dbReference type="STRING" id="47839.BN973_02402"/>
<keyword evidence="2" id="KW-0472">Membrane</keyword>
<dbReference type="HOGENOM" id="CLU_120892_1_0_11"/>
<dbReference type="eggNOG" id="ENOG5033AAH">
    <property type="taxonomic scope" value="Bacteria"/>
</dbReference>
<organism evidence="3">
    <name type="scientific">Mycobacterium triplex</name>
    <dbReference type="NCBI Taxonomy" id="47839"/>
    <lineage>
        <taxon>Bacteria</taxon>
        <taxon>Bacillati</taxon>
        <taxon>Actinomycetota</taxon>
        <taxon>Actinomycetes</taxon>
        <taxon>Mycobacteriales</taxon>
        <taxon>Mycobacteriaceae</taxon>
        <taxon>Mycobacterium</taxon>
        <taxon>Mycobacterium simiae complex</taxon>
    </lineage>
</organism>
<reference evidence="3" key="2">
    <citation type="submission" date="2014-04" db="EMBL/GenBank/DDBJ databases">
        <authorList>
            <person name="Xu Y.W."/>
            <person name="Yang Q."/>
        </authorList>
    </citation>
    <scope>NUCLEOTIDE SEQUENCE</scope>
    <source>
        <strain evidence="3">DSM 44626</strain>
    </source>
</reference>
<feature type="transmembrane region" description="Helical" evidence="2">
    <location>
        <begin position="42"/>
        <end position="61"/>
    </location>
</feature>
<dbReference type="InterPro" id="IPR021449">
    <property type="entry name" value="DUF3099"/>
</dbReference>
<proteinExistence type="predicted"/>
<keyword evidence="2" id="KW-1133">Transmembrane helix</keyword>
<feature type="transmembrane region" description="Helical" evidence="2">
    <location>
        <begin position="67"/>
        <end position="87"/>
    </location>
</feature>
<evidence type="ECO:0000256" key="2">
    <source>
        <dbReference type="SAM" id="Phobius"/>
    </source>
</evidence>
<accession>A0A024JXS0</accession>
<keyword evidence="2 3" id="KW-0812">Transmembrane</keyword>
<feature type="region of interest" description="Disordered" evidence="1">
    <location>
        <begin position="88"/>
        <end position="150"/>
    </location>
</feature>
<dbReference type="EMBL" id="HG964446">
    <property type="protein sequence ID" value="CDO88043.1"/>
    <property type="molecule type" value="Genomic_DNA"/>
</dbReference>
<protein>
    <submittedName>
        <fullName evidence="3">Transmembrane protein</fullName>
    </submittedName>
</protein>
<sequence length="150" mass="16587">MWDSGGMKRGPELGFDDNGRPVLITAAEPSYEEQHRARVRKYLTLMAFRIPALILAALAYGAWHNGLISLLIVGASVPLPWMAVLIANDRPPRRKDEPRRFDDARRRTPLFPTAERPALEAPRSAPPQPGSPDHEHRGYDAGHGYDAGSG</sequence>
<dbReference type="AlphaFoldDB" id="A0A024JXS0"/>
<reference evidence="3" key="1">
    <citation type="journal article" date="2014" name="Genome Announc.">
        <title>Draft Genome Sequence of Mycobacterium triplex DSM 44626.</title>
        <authorList>
            <person name="Sassi M."/>
            <person name="Croce O."/>
            <person name="Robert C."/>
            <person name="Raoult D."/>
            <person name="Drancourt M."/>
        </authorList>
    </citation>
    <scope>NUCLEOTIDE SEQUENCE [LARGE SCALE GENOMIC DNA]</scope>
    <source>
        <strain evidence="3">DSM 44626</strain>
    </source>
</reference>
<evidence type="ECO:0000256" key="1">
    <source>
        <dbReference type="SAM" id="MobiDB-lite"/>
    </source>
</evidence>